<dbReference type="PROSITE" id="PS51152">
    <property type="entry name" value="NFYA_HAP2_2"/>
    <property type="match status" value="1"/>
</dbReference>
<keyword evidence="9" id="KW-1185">Reference proteome</keyword>
<comment type="subcellular location">
    <subcellularLocation>
        <location evidence="1">Nucleus</location>
    </subcellularLocation>
</comment>
<feature type="region of interest" description="Disordered" evidence="6">
    <location>
        <begin position="690"/>
        <end position="709"/>
    </location>
</feature>
<feature type="domain" description="DUF7880" evidence="7">
    <location>
        <begin position="104"/>
        <end position="187"/>
    </location>
</feature>
<feature type="compositionally biased region" description="Polar residues" evidence="6">
    <location>
        <begin position="418"/>
        <end position="442"/>
    </location>
</feature>
<reference evidence="8" key="1">
    <citation type="submission" date="2022-05" db="EMBL/GenBank/DDBJ databases">
        <title>The Musa troglodytarum L. genome provides insights into the mechanism of non-climacteric behaviour and enrichment of carotenoids.</title>
        <authorList>
            <person name="Wang J."/>
        </authorList>
    </citation>
    <scope>NUCLEOTIDE SEQUENCE</scope>
    <source>
        <tissue evidence="8">Leaf</tissue>
    </source>
</reference>
<keyword evidence="4" id="KW-0804">Transcription</keyword>
<dbReference type="OrthoDB" id="1097733at2759"/>
<dbReference type="Gene3D" id="6.10.250.2430">
    <property type="match status" value="1"/>
</dbReference>
<evidence type="ECO:0000256" key="6">
    <source>
        <dbReference type="SAM" id="MobiDB-lite"/>
    </source>
</evidence>
<dbReference type="Pfam" id="PF25306">
    <property type="entry name" value="DUF7880"/>
    <property type="match status" value="1"/>
</dbReference>
<feature type="region of interest" description="Disordered" evidence="6">
    <location>
        <begin position="196"/>
        <end position="220"/>
    </location>
</feature>
<accession>A0A9E7HSK2</accession>
<dbReference type="Proteomes" id="UP001055439">
    <property type="component" value="Chromosome 8"/>
</dbReference>
<dbReference type="PANTHER" id="PTHR12632">
    <property type="entry name" value="TRANSCRIPTION FACTOR NF-Y ALPHA-RELATED"/>
    <property type="match status" value="1"/>
</dbReference>
<organism evidence="8 9">
    <name type="scientific">Musa troglodytarum</name>
    <name type="common">fe'i banana</name>
    <dbReference type="NCBI Taxonomy" id="320322"/>
    <lineage>
        <taxon>Eukaryota</taxon>
        <taxon>Viridiplantae</taxon>
        <taxon>Streptophyta</taxon>
        <taxon>Embryophyta</taxon>
        <taxon>Tracheophyta</taxon>
        <taxon>Spermatophyta</taxon>
        <taxon>Magnoliopsida</taxon>
        <taxon>Liliopsida</taxon>
        <taxon>Zingiberales</taxon>
        <taxon>Musaceae</taxon>
        <taxon>Musa</taxon>
    </lineage>
</organism>
<dbReference type="AlphaFoldDB" id="A0A9E7HSK2"/>
<evidence type="ECO:0000313" key="8">
    <source>
        <dbReference type="EMBL" id="URE34833.1"/>
    </source>
</evidence>
<dbReference type="EMBL" id="CP097510">
    <property type="protein sequence ID" value="URE34833.1"/>
    <property type="molecule type" value="Genomic_DNA"/>
</dbReference>
<evidence type="ECO:0000256" key="3">
    <source>
        <dbReference type="ARBA" id="ARBA00023125"/>
    </source>
</evidence>
<keyword evidence="2" id="KW-0805">Transcription regulation</keyword>
<evidence type="ECO:0000313" key="9">
    <source>
        <dbReference type="Proteomes" id="UP001055439"/>
    </source>
</evidence>
<dbReference type="InterPro" id="IPR001289">
    <property type="entry name" value="NFYA"/>
</dbReference>
<dbReference type="Pfam" id="PF02045">
    <property type="entry name" value="CBFB_NFYA"/>
    <property type="match status" value="1"/>
</dbReference>
<name>A0A9E7HSK2_9LILI</name>
<evidence type="ECO:0000259" key="7">
    <source>
        <dbReference type="Pfam" id="PF25306"/>
    </source>
</evidence>
<dbReference type="GO" id="GO:0005634">
    <property type="term" value="C:nucleus"/>
    <property type="evidence" value="ECO:0007669"/>
    <property type="project" value="UniProtKB-SubCell"/>
</dbReference>
<keyword evidence="3" id="KW-0238">DNA-binding</keyword>
<dbReference type="InterPro" id="IPR057202">
    <property type="entry name" value="DUF7880"/>
</dbReference>
<sequence>MASTVLTASSIVPREAAHLSSAATRRRGRCVACSSPPPSATRRTASIALLSLLCGSSAHLDGADASNLFDKYVKRKKLDPLEAYIPAVLLSRAQFEDLGNVCKSFVANSLKVAQYAADDGNGKAASDAVEQCLRGLEDLDSLLLQAIRNNPTASVESMKSKLDIVLGALDSLLQTVPSKVLDKGKAIADAYRIPSYQNDEGAPEDLDPEGKRGRGGQGREGQSELACWSWQLEAILLSLPSRENDRRRPTMRRIRCLLILCCEVEVVQAAEKEEVVCEGEIEREILPCDERWFISWLCRSWTYSFSSRRCLWSSFFFLGVWDVWAKRGSFVGFACGANRILLVMKLTVASSLLENIEASRHPVGYRIICLGGTQAAQLLEVSHIPSLENHLSWCSSSNLNMDILAQNGNQLKHLGHQMHNQNSPSTQSTGQPHQEVSETSDCNNHEQHISSQSGTNNTPKKPFECHMKAVLSLGASEATYAPPKLDCSQPFVNLIGLLEFLWQACVSYPYADIYYGGIAAVYGPHAIVGATGCILIHPQMAGVASYARVPLPTEPAAEEPIYVNAKQYSAILRRRQLRARLEAQNKLVKSRKPYLHESRHLHAMKRARGSGGRFLNTKQQQQQDAPPSTIMVCQDAPASKPCSSGGPTGSSATLITSNTMMTSTSGSMTVQQDQFGFSSSKYHPHATVSVQGGCSKMQNGSEHRIPQMR</sequence>
<protein>
    <submittedName>
        <fullName evidence="8">Nuclear transcription factor Y subunit</fullName>
    </submittedName>
</protein>
<evidence type="ECO:0000256" key="1">
    <source>
        <dbReference type="ARBA" id="ARBA00004123"/>
    </source>
</evidence>
<keyword evidence="5" id="KW-0539">Nucleus</keyword>
<evidence type="ECO:0000256" key="2">
    <source>
        <dbReference type="ARBA" id="ARBA00023015"/>
    </source>
</evidence>
<evidence type="ECO:0000256" key="5">
    <source>
        <dbReference type="ARBA" id="ARBA00023242"/>
    </source>
</evidence>
<proteinExistence type="predicted"/>
<dbReference type="PRINTS" id="PR00616">
    <property type="entry name" value="CCAATSUBUNTB"/>
</dbReference>
<feature type="region of interest" description="Disordered" evidence="6">
    <location>
        <begin position="415"/>
        <end position="459"/>
    </location>
</feature>
<dbReference type="GO" id="GO:0003677">
    <property type="term" value="F:DNA binding"/>
    <property type="evidence" value="ECO:0007669"/>
    <property type="project" value="UniProtKB-KW"/>
</dbReference>
<feature type="compositionally biased region" description="Polar residues" evidence="6">
    <location>
        <begin position="449"/>
        <end position="459"/>
    </location>
</feature>
<dbReference type="GO" id="GO:0003700">
    <property type="term" value="F:DNA-binding transcription factor activity"/>
    <property type="evidence" value="ECO:0007669"/>
    <property type="project" value="InterPro"/>
</dbReference>
<dbReference type="SMART" id="SM00521">
    <property type="entry name" value="CBF"/>
    <property type="match status" value="1"/>
</dbReference>
<gene>
    <name evidence="8" type="ORF">MUK42_06242</name>
</gene>
<feature type="compositionally biased region" description="Polar residues" evidence="6">
    <location>
        <begin position="690"/>
        <end position="700"/>
    </location>
</feature>
<evidence type="ECO:0000256" key="4">
    <source>
        <dbReference type="ARBA" id="ARBA00023163"/>
    </source>
</evidence>